<dbReference type="Gene3D" id="1.10.4080.10">
    <property type="entry name" value="ADP-ribosylation/Crystallin J1"/>
    <property type="match status" value="1"/>
</dbReference>
<dbReference type="Pfam" id="PF03747">
    <property type="entry name" value="ADP_ribosyl_GH"/>
    <property type="match status" value="1"/>
</dbReference>
<dbReference type="Proteomes" id="UP000011058">
    <property type="component" value="Chromosome"/>
</dbReference>
<dbReference type="EC" id="3.2.-.-" evidence="4"/>
<keyword evidence="2 4" id="KW-0378">Hydrolase</keyword>
<keyword evidence="4" id="KW-0326">Glycosidase</keyword>
<feature type="binding site" evidence="3">
    <location>
        <position position="57"/>
    </location>
    <ligand>
        <name>Mg(2+)</name>
        <dbReference type="ChEBI" id="CHEBI:18420"/>
        <label>1</label>
    </ligand>
</feature>
<dbReference type="AlphaFoldDB" id="I0KC29"/>
<evidence type="ECO:0000256" key="1">
    <source>
        <dbReference type="ARBA" id="ARBA00010702"/>
    </source>
</evidence>
<sequence length="323" mass="35287">MNKPVLNKITAGLLGLAVGDALGVPVEFQGRVFLKQRPVTTMQGHGTHDQPAGTWSDNSSLSFCLAESLCKGYDLSDIAHRFINWSDRGYWTARGRVFAIGVATSTAITKLRFGVAPTLAGGRAETDNGNGSLMRLLPLVFYLYERPISDRYRLVTEVSSLTHGHIRSVLACFIYTELARCLLVEPDKDKAFTQMKEAVNGFIDEFAIAPAEELVHFQRILDHPALPAPAKPLAHCHESDIQSSGYVVHTLEASLWCFLTTDSFTQAVLKAVNLGGDTDTIGSITGGLAGLRYGVGSIPKLWLSVLARRTDIEDLAERLSERL</sequence>
<accession>I0KC29</accession>
<proteinExistence type="inferred from homology"/>
<feature type="binding site" evidence="3">
    <location>
        <position position="279"/>
    </location>
    <ligand>
        <name>Mg(2+)</name>
        <dbReference type="ChEBI" id="CHEBI:18420"/>
        <label>1</label>
    </ligand>
</feature>
<keyword evidence="5" id="KW-1185">Reference proteome</keyword>
<dbReference type="GO" id="GO:0016798">
    <property type="term" value="F:hydrolase activity, acting on glycosyl bonds"/>
    <property type="evidence" value="ECO:0007669"/>
    <property type="project" value="UniProtKB-KW"/>
</dbReference>
<keyword evidence="3" id="KW-0479">Metal-binding</keyword>
<keyword evidence="3" id="KW-0460">Magnesium</keyword>
<name>I0KC29_9BACT</name>
<dbReference type="KEGG" id="fae:FAES_3675"/>
<evidence type="ECO:0000313" key="5">
    <source>
        <dbReference type="Proteomes" id="UP000011058"/>
    </source>
</evidence>
<evidence type="ECO:0000256" key="3">
    <source>
        <dbReference type="PIRSR" id="PIRSR605502-1"/>
    </source>
</evidence>
<dbReference type="GO" id="GO:0046872">
    <property type="term" value="F:metal ion binding"/>
    <property type="evidence" value="ECO:0007669"/>
    <property type="project" value="UniProtKB-KW"/>
</dbReference>
<feature type="binding site" evidence="3">
    <location>
        <position position="277"/>
    </location>
    <ligand>
        <name>Mg(2+)</name>
        <dbReference type="ChEBI" id="CHEBI:18420"/>
        <label>1</label>
    </ligand>
</feature>
<comment type="similarity">
    <text evidence="1">Belongs to the ADP-ribosylglycohydrolase family.</text>
</comment>
<dbReference type="InterPro" id="IPR036705">
    <property type="entry name" value="Ribosyl_crysJ1_sf"/>
</dbReference>
<organism evidence="4 5">
    <name type="scientific">Fibrella aestuarina BUZ 2</name>
    <dbReference type="NCBI Taxonomy" id="1166018"/>
    <lineage>
        <taxon>Bacteria</taxon>
        <taxon>Pseudomonadati</taxon>
        <taxon>Bacteroidota</taxon>
        <taxon>Cytophagia</taxon>
        <taxon>Cytophagales</taxon>
        <taxon>Spirosomataceae</taxon>
        <taxon>Fibrella</taxon>
    </lineage>
</organism>
<dbReference type="PATRIC" id="fig|1166018.3.peg.5457"/>
<feature type="binding site" evidence="3">
    <location>
        <position position="56"/>
    </location>
    <ligand>
        <name>Mg(2+)</name>
        <dbReference type="ChEBI" id="CHEBI:18420"/>
        <label>1</label>
    </ligand>
</feature>
<dbReference type="RefSeq" id="WP_015332781.1">
    <property type="nucleotide sequence ID" value="NC_020054.1"/>
</dbReference>
<dbReference type="PANTHER" id="PTHR16222:SF24">
    <property type="entry name" value="ADP-RIBOSYLHYDROLASE ARH3"/>
    <property type="match status" value="1"/>
</dbReference>
<dbReference type="SUPFAM" id="SSF101478">
    <property type="entry name" value="ADP-ribosylglycohydrolase"/>
    <property type="match status" value="1"/>
</dbReference>
<dbReference type="InterPro" id="IPR050792">
    <property type="entry name" value="ADP-ribosylglycohydrolase"/>
</dbReference>
<dbReference type="STRING" id="1166018.FAES_3675"/>
<comment type="cofactor">
    <cofactor evidence="3">
        <name>Mg(2+)</name>
        <dbReference type="ChEBI" id="CHEBI:18420"/>
    </cofactor>
    <text evidence="3">Binds 2 magnesium ions per subunit.</text>
</comment>
<dbReference type="PANTHER" id="PTHR16222">
    <property type="entry name" value="ADP-RIBOSYLGLYCOHYDROLASE"/>
    <property type="match status" value="1"/>
</dbReference>
<evidence type="ECO:0000256" key="2">
    <source>
        <dbReference type="ARBA" id="ARBA00022801"/>
    </source>
</evidence>
<feature type="binding site" evidence="3">
    <location>
        <position position="280"/>
    </location>
    <ligand>
        <name>Mg(2+)</name>
        <dbReference type="ChEBI" id="CHEBI:18420"/>
        <label>1</label>
    </ligand>
</feature>
<protein>
    <submittedName>
        <fullName evidence="4">ADP-ribosylglycohydrolase</fullName>
        <ecNumber evidence="4">3.2.-.-</ecNumber>
    </submittedName>
</protein>
<dbReference type="InterPro" id="IPR005502">
    <property type="entry name" value="Ribosyl_crysJ1"/>
</dbReference>
<dbReference type="HOGENOM" id="CLU_024566_8_1_10"/>
<dbReference type="EMBL" id="HE796683">
    <property type="protein sequence ID" value="CCH01682.1"/>
    <property type="molecule type" value="Genomic_DNA"/>
</dbReference>
<reference evidence="4 5" key="1">
    <citation type="journal article" date="2012" name="J. Bacteriol.">
        <title>Genome Sequence of Fibrella aestuarina BUZ 2T, a Filamentous Marine Bacterium.</title>
        <authorList>
            <person name="Filippini M."/>
            <person name="Qi W."/>
            <person name="Blom J."/>
            <person name="Goesmann A."/>
            <person name="Smits T.H."/>
            <person name="Bagheri H.C."/>
        </authorList>
    </citation>
    <scope>NUCLEOTIDE SEQUENCE [LARGE SCALE GENOMIC DNA]</scope>
    <source>
        <strain evidence="5">BUZ 2T</strain>
    </source>
</reference>
<dbReference type="OrthoDB" id="9798107at2"/>
<evidence type="ECO:0000313" key="4">
    <source>
        <dbReference type="EMBL" id="CCH01682.1"/>
    </source>
</evidence>
<gene>
    <name evidence="4" type="primary">draG1</name>
    <name evidence="4" type="ORF">FAES_3675</name>
</gene>
<dbReference type="eggNOG" id="COG1397">
    <property type="taxonomic scope" value="Bacteria"/>
</dbReference>